<dbReference type="InterPro" id="IPR025309">
    <property type="entry name" value="KTSC_dom"/>
</dbReference>
<keyword evidence="3" id="KW-1185">Reference proteome</keyword>
<organism evidence="2 3">
    <name type="scientific">Streptodolium elevatio</name>
    <dbReference type="NCBI Taxonomy" id="3157996"/>
    <lineage>
        <taxon>Bacteria</taxon>
        <taxon>Bacillati</taxon>
        <taxon>Actinomycetota</taxon>
        <taxon>Actinomycetes</taxon>
        <taxon>Kitasatosporales</taxon>
        <taxon>Streptomycetaceae</taxon>
        <taxon>Streptodolium</taxon>
    </lineage>
</organism>
<dbReference type="RefSeq" id="WP_358352496.1">
    <property type="nucleotide sequence ID" value="NZ_JBEZFP010000022.1"/>
</dbReference>
<name>A0ABV3DG23_9ACTN</name>
<proteinExistence type="predicted"/>
<feature type="domain" description="KTSC" evidence="1">
    <location>
        <begin position="8"/>
        <end position="64"/>
    </location>
</feature>
<sequence length="74" mass="8251">MRRVRVRSSSLAAVGYDEAGRILEVEYRNGAVYQYFAVPPAVHLALMAAPSLGRHMNAYVKPVFRCRRVRAASA</sequence>
<dbReference type="Proteomes" id="UP001551482">
    <property type="component" value="Unassembled WGS sequence"/>
</dbReference>
<evidence type="ECO:0000313" key="3">
    <source>
        <dbReference type="Proteomes" id="UP001551482"/>
    </source>
</evidence>
<accession>A0ABV3DG23</accession>
<evidence type="ECO:0000259" key="1">
    <source>
        <dbReference type="Pfam" id="PF13619"/>
    </source>
</evidence>
<reference evidence="2 3" key="1">
    <citation type="submission" date="2024-06" db="EMBL/GenBank/DDBJ databases">
        <title>The Natural Products Discovery Center: Release of the First 8490 Sequenced Strains for Exploring Actinobacteria Biosynthetic Diversity.</title>
        <authorList>
            <person name="Kalkreuter E."/>
            <person name="Kautsar S.A."/>
            <person name="Yang D."/>
            <person name="Bader C.D."/>
            <person name="Teijaro C.N."/>
            <person name="Fluegel L."/>
            <person name="Davis C.M."/>
            <person name="Simpson J.R."/>
            <person name="Lauterbach L."/>
            <person name="Steele A.D."/>
            <person name="Gui C."/>
            <person name="Meng S."/>
            <person name="Li G."/>
            <person name="Viehrig K."/>
            <person name="Ye F."/>
            <person name="Su P."/>
            <person name="Kiefer A.F."/>
            <person name="Nichols A."/>
            <person name="Cepeda A.J."/>
            <person name="Yan W."/>
            <person name="Fan B."/>
            <person name="Jiang Y."/>
            <person name="Adhikari A."/>
            <person name="Zheng C.-J."/>
            <person name="Schuster L."/>
            <person name="Cowan T.M."/>
            <person name="Smanski M.J."/>
            <person name="Chevrette M.G."/>
            <person name="De Carvalho L.P.S."/>
            <person name="Shen B."/>
        </authorList>
    </citation>
    <scope>NUCLEOTIDE SEQUENCE [LARGE SCALE GENOMIC DNA]</scope>
    <source>
        <strain evidence="2 3">NPDC048946</strain>
    </source>
</reference>
<gene>
    <name evidence="2" type="ORF">AB0C36_11415</name>
</gene>
<dbReference type="Pfam" id="PF13619">
    <property type="entry name" value="KTSC"/>
    <property type="match status" value="1"/>
</dbReference>
<evidence type="ECO:0000313" key="2">
    <source>
        <dbReference type="EMBL" id="MEU8134109.1"/>
    </source>
</evidence>
<dbReference type="EMBL" id="JBEZFP010000022">
    <property type="protein sequence ID" value="MEU8134109.1"/>
    <property type="molecule type" value="Genomic_DNA"/>
</dbReference>
<protein>
    <submittedName>
        <fullName evidence="2">KTSC domain-containing protein</fullName>
    </submittedName>
</protein>
<comment type="caution">
    <text evidence="2">The sequence shown here is derived from an EMBL/GenBank/DDBJ whole genome shotgun (WGS) entry which is preliminary data.</text>
</comment>